<feature type="region of interest" description="Disordered" evidence="1">
    <location>
        <begin position="23"/>
        <end position="46"/>
    </location>
</feature>
<dbReference type="AlphaFoldDB" id="A0A2K2UBD2"/>
<keyword evidence="3" id="KW-1185">Reference proteome</keyword>
<comment type="caution">
    <text evidence="2">The sequence shown here is derived from an EMBL/GenBank/DDBJ whole genome shotgun (WGS) entry which is preliminary data.</text>
</comment>
<evidence type="ECO:0000256" key="1">
    <source>
        <dbReference type="SAM" id="MobiDB-lite"/>
    </source>
</evidence>
<organism evidence="2 3">
    <name type="scientific">Enteroscipio rubneri</name>
    <dbReference type="NCBI Taxonomy" id="2070686"/>
    <lineage>
        <taxon>Bacteria</taxon>
        <taxon>Bacillati</taxon>
        <taxon>Actinomycetota</taxon>
        <taxon>Coriobacteriia</taxon>
        <taxon>Eggerthellales</taxon>
        <taxon>Eggerthellaceae</taxon>
        <taxon>Enteroscipio</taxon>
    </lineage>
</organism>
<dbReference type="Gene3D" id="2.60.120.1140">
    <property type="entry name" value="Protein of unknown function DUF192"/>
    <property type="match status" value="1"/>
</dbReference>
<evidence type="ECO:0000313" key="3">
    <source>
        <dbReference type="Proteomes" id="UP000236197"/>
    </source>
</evidence>
<evidence type="ECO:0000313" key="2">
    <source>
        <dbReference type="EMBL" id="PNV67631.1"/>
    </source>
</evidence>
<dbReference type="RefSeq" id="WP_103265142.1">
    <property type="nucleotide sequence ID" value="NZ_CABMLE010000007.1"/>
</dbReference>
<name>A0A2K2UBD2_9ACTN</name>
<reference evidence="3" key="1">
    <citation type="submission" date="2018-01" db="EMBL/GenBank/DDBJ databases">
        <title>Rubneribacter badeniensis gen. nov., sp. nov., and Colonibacter rubneri, gen. nov., sp. nov., WGS of new members of the Eggerthellaceae.</title>
        <authorList>
            <person name="Danylec N."/>
            <person name="Stoll D.A."/>
            <person name="Doetsch A."/>
            <person name="Kulling S.E."/>
            <person name="Huch M."/>
        </authorList>
    </citation>
    <scope>NUCLEOTIDE SEQUENCE [LARGE SCALE GENOMIC DNA]</scope>
    <source>
        <strain evidence="3">ResAG-96</strain>
    </source>
</reference>
<feature type="compositionally biased region" description="Basic and acidic residues" evidence="1">
    <location>
        <begin position="23"/>
        <end position="32"/>
    </location>
</feature>
<dbReference type="OrthoDB" id="3177228at2"/>
<protein>
    <submittedName>
        <fullName evidence="2">Uncharacterized protein</fullName>
    </submittedName>
</protein>
<sequence>MEREKKARCAALGCIGDVQGRKERLKREERSDGALPSEGQRPAGKPRLADELCDSARAPLAIASGATARLRGLLLSRPNDEMLLLVPCSDVHTVGMRRRLDIAFVDVAGRVIEAHRDVGPMRRLRNRSAAAVLERFSSCSSPWFSEGDRLGVVRIGEVEA</sequence>
<gene>
    <name evidence="2" type="ORF">C2L71_06900</name>
</gene>
<dbReference type="InterPro" id="IPR038695">
    <property type="entry name" value="Saro_0823-like_sf"/>
</dbReference>
<proteinExistence type="predicted"/>
<accession>A0A2K2UBD2</accession>
<dbReference type="EMBL" id="PPEK01000007">
    <property type="protein sequence ID" value="PNV67631.1"/>
    <property type="molecule type" value="Genomic_DNA"/>
</dbReference>
<dbReference type="Proteomes" id="UP000236197">
    <property type="component" value="Unassembled WGS sequence"/>
</dbReference>